<evidence type="ECO:0000256" key="2">
    <source>
        <dbReference type="ARBA" id="ARBA00023015"/>
    </source>
</evidence>
<feature type="domain" description="RWP-RK" evidence="8">
    <location>
        <begin position="228"/>
        <end position="308"/>
    </location>
</feature>
<comment type="function">
    <text evidence="1">Putative transcription factor.</text>
</comment>
<dbReference type="Proteomes" id="UP001567538">
    <property type="component" value="Unassembled WGS sequence"/>
</dbReference>
<dbReference type="InterPro" id="IPR044607">
    <property type="entry name" value="RKD-like"/>
</dbReference>
<evidence type="ECO:0000256" key="5">
    <source>
        <dbReference type="ARBA" id="ARBA00023163"/>
    </source>
</evidence>
<keyword evidence="6" id="KW-0539">Nucleus</keyword>
<evidence type="ECO:0000256" key="3">
    <source>
        <dbReference type="ARBA" id="ARBA00023054"/>
    </source>
</evidence>
<sequence>MADQISTLPHNHQHFPGAMSTAEELLFFDEINDDDVVNGMIEELSGDITAGNQSADSPQFFAVNENSSNETAEFAGFPPPPAFGNPARIPVWPAPPSPYSCSCCQTLRDIFHVNGCLVLKLGIHGRVGHISHAVLERYGSRQTSQNHEYYMFDFCNESLVNVKQFLIEYCNDRTLEGYTMLQDPLSTFYDALLTGFLHHQTSSLGNSQTSHESREDEEGDANGVTPPKSHVASQRERAGKMRLRDLAKYFHLPINDAAKEMKLCPSAIKSVCRKEGLNRWPHRKIKSIQNEIAKVSRSISSAGGTERSRLVVEMQRLEGELAAFYQEK</sequence>
<evidence type="ECO:0000256" key="1">
    <source>
        <dbReference type="ARBA" id="ARBA00004049"/>
    </source>
</evidence>
<dbReference type="GO" id="GO:0003677">
    <property type="term" value="F:DNA binding"/>
    <property type="evidence" value="ECO:0007669"/>
    <property type="project" value="UniProtKB-KW"/>
</dbReference>
<evidence type="ECO:0000256" key="6">
    <source>
        <dbReference type="ARBA" id="ARBA00023242"/>
    </source>
</evidence>
<keyword evidence="10" id="KW-1185">Reference proteome</keyword>
<name>A0ABD1H7W3_SALDI</name>
<comment type="caution">
    <text evidence="9">The sequence shown here is derived from an EMBL/GenBank/DDBJ whole genome shotgun (WGS) entry which is preliminary data.</text>
</comment>
<dbReference type="PROSITE" id="PS51519">
    <property type="entry name" value="RWP_RK"/>
    <property type="match status" value="1"/>
</dbReference>
<dbReference type="AlphaFoldDB" id="A0ABD1H7W3"/>
<keyword evidence="5" id="KW-0804">Transcription</keyword>
<evidence type="ECO:0000256" key="4">
    <source>
        <dbReference type="ARBA" id="ARBA00023125"/>
    </source>
</evidence>
<evidence type="ECO:0000256" key="7">
    <source>
        <dbReference type="SAM" id="MobiDB-lite"/>
    </source>
</evidence>
<reference evidence="9 10" key="1">
    <citation type="submission" date="2024-06" db="EMBL/GenBank/DDBJ databases">
        <title>A chromosome level genome sequence of Diviner's sage (Salvia divinorum).</title>
        <authorList>
            <person name="Ford S.A."/>
            <person name="Ro D.-K."/>
            <person name="Ness R.W."/>
            <person name="Phillips M.A."/>
        </authorList>
    </citation>
    <scope>NUCLEOTIDE SEQUENCE [LARGE SCALE GENOMIC DNA]</scope>
    <source>
        <strain evidence="9">SAF-2024a</strain>
        <tissue evidence="9">Leaf</tissue>
    </source>
</reference>
<keyword evidence="4" id="KW-0238">DNA-binding</keyword>
<dbReference type="PANTHER" id="PTHR46373:SF5">
    <property type="entry name" value="RWP-RK DOMAIN PROTEIN"/>
    <property type="match status" value="1"/>
</dbReference>
<accession>A0ABD1H7W3</accession>
<protein>
    <recommendedName>
        <fullName evidence="8">RWP-RK domain-containing protein</fullName>
    </recommendedName>
</protein>
<dbReference type="EMBL" id="JBEAFC010000006">
    <property type="protein sequence ID" value="KAL1552317.1"/>
    <property type="molecule type" value="Genomic_DNA"/>
</dbReference>
<dbReference type="Pfam" id="PF02042">
    <property type="entry name" value="RWP-RK"/>
    <property type="match status" value="1"/>
</dbReference>
<keyword evidence="2" id="KW-0805">Transcription regulation</keyword>
<feature type="region of interest" description="Disordered" evidence="7">
    <location>
        <begin position="203"/>
        <end position="237"/>
    </location>
</feature>
<gene>
    <name evidence="9" type="ORF">AAHA92_13128</name>
</gene>
<evidence type="ECO:0000259" key="8">
    <source>
        <dbReference type="PROSITE" id="PS51519"/>
    </source>
</evidence>
<dbReference type="InterPro" id="IPR003035">
    <property type="entry name" value="RWP-RK_dom"/>
</dbReference>
<organism evidence="9 10">
    <name type="scientific">Salvia divinorum</name>
    <name type="common">Maria pastora</name>
    <name type="synonym">Diviner's sage</name>
    <dbReference type="NCBI Taxonomy" id="28513"/>
    <lineage>
        <taxon>Eukaryota</taxon>
        <taxon>Viridiplantae</taxon>
        <taxon>Streptophyta</taxon>
        <taxon>Embryophyta</taxon>
        <taxon>Tracheophyta</taxon>
        <taxon>Spermatophyta</taxon>
        <taxon>Magnoliopsida</taxon>
        <taxon>eudicotyledons</taxon>
        <taxon>Gunneridae</taxon>
        <taxon>Pentapetalae</taxon>
        <taxon>asterids</taxon>
        <taxon>lamiids</taxon>
        <taxon>Lamiales</taxon>
        <taxon>Lamiaceae</taxon>
        <taxon>Nepetoideae</taxon>
        <taxon>Mentheae</taxon>
        <taxon>Salviinae</taxon>
        <taxon>Salvia</taxon>
        <taxon>Salvia subgen. Calosphace</taxon>
    </lineage>
</organism>
<keyword evidence="3" id="KW-0175">Coiled coil</keyword>
<evidence type="ECO:0000313" key="10">
    <source>
        <dbReference type="Proteomes" id="UP001567538"/>
    </source>
</evidence>
<proteinExistence type="predicted"/>
<evidence type="ECO:0000313" key="9">
    <source>
        <dbReference type="EMBL" id="KAL1552317.1"/>
    </source>
</evidence>
<dbReference type="PANTHER" id="PTHR46373">
    <property type="entry name" value="PROTEIN RKD4"/>
    <property type="match status" value="1"/>
</dbReference>